<evidence type="ECO:0000256" key="2">
    <source>
        <dbReference type="SAM" id="MobiDB-lite"/>
    </source>
</evidence>
<keyword evidence="4" id="KW-1185">Reference proteome</keyword>
<dbReference type="Proteomes" id="UP001642360">
    <property type="component" value="Unassembled WGS sequence"/>
</dbReference>
<evidence type="ECO:0000313" key="4">
    <source>
        <dbReference type="Proteomes" id="UP001642360"/>
    </source>
</evidence>
<dbReference type="AlphaFoldDB" id="A0ABC8RPH5"/>
<evidence type="ECO:0000313" key="3">
    <source>
        <dbReference type="EMBL" id="CAK9143922.1"/>
    </source>
</evidence>
<dbReference type="InterPro" id="IPR045148">
    <property type="entry name" value="TCRG1-like"/>
</dbReference>
<dbReference type="PANTHER" id="PTHR15377:SF3">
    <property type="entry name" value="WW DOMAIN-CONTAINING PROTEIN"/>
    <property type="match status" value="1"/>
</dbReference>
<feature type="region of interest" description="Disordered" evidence="2">
    <location>
        <begin position="180"/>
        <end position="228"/>
    </location>
</feature>
<accession>A0ABC8RPH5</accession>
<feature type="region of interest" description="Disordered" evidence="2">
    <location>
        <begin position="153"/>
        <end position="172"/>
    </location>
</feature>
<dbReference type="PANTHER" id="PTHR15377">
    <property type="entry name" value="TRANSCRIPTION ELONGATION REGULATOR 1"/>
    <property type="match status" value="1"/>
</dbReference>
<dbReference type="EMBL" id="CAUOFW020001347">
    <property type="protein sequence ID" value="CAK9143922.1"/>
    <property type="molecule type" value="Genomic_DNA"/>
</dbReference>
<sequence length="246" mass="26588">MGISWLRRFMDDVVKWDQKGVFLHKYREAGFCILLEMEVSTYGVFLRITKSMNNERRLGLIIPKGVNAKGWIEYGRLLDVSRGKLGGMNGRISIMISSWQIPMEVTELKKRQNADALKEQVMSVPNTNQLTEKGSAPISLSAPAVNTGGRDATALRATDSGSPAAASPVPALPGAVASELNGSRAIESSVKGSQSENSNDKPNDANGDCNLSDSSSDSEDVESGPTKEECTIQFKVSLVLGSLKFF</sequence>
<feature type="region of interest" description="Disordered" evidence="2">
    <location>
        <begin position="126"/>
        <end position="147"/>
    </location>
</feature>
<name>A0ABC8RPH5_9AQUA</name>
<reference evidence="3 4" key="1">
    <citation type="submission" date="2024-02" db="EMBL/GenBank/DDBJ databases">
        <authorList>
            <person name="Vignale AGUSTIN F."/>
            <person name="Sosa J E."/>
            <person name="Modenutti C."/>
        </authorList>
    </citation>
    <scope>NUCLEOTIDE SEQUENCE [LARGE SCALE GENOMIC DNA]</scope>
</reference>
<keyword evidence="1" id="KW-0677">Repeat</keyword>
<proteinExistence type="predicted"/>
<comment type="caution">
    <text evidence="3">The sequence shown here is derived from an EMBL/GenBank/DDBJ whole genome shotgun (WGS) entry which is preliminary data.</text>
</comment>
<evidence type="ECO:0000256" key="1">
    <source>
        <dbReference type="ARBA" id="ARBA00022737"/>
    </source>
</evidence>
<protein>
    <submittedName>
        <fullName evidence="3">Uncharacterized protein</fullName>
    </submittedName>
</protein>
<feature type="compositionally biased region" description="Low complexity" evidence="2">
    <location>
        <begin position="160"/>
        <end position="172"/>
    </location>
</feature>
<organism evidence="3 4">
    <name type="scientific">Ilex paraguariensis</name>
    <name type="common">yerba mate</name>
    <dbReference type="NCBI Taxonomy" id="185542"/>
    <lineage>
        <taxon>Eukaryota</taxon>
        <taxon>Viridiplantae</taxon>
        <taxon>Streptophyta</taxon>
        <taxon>Embryophyta</taxon>
        <taxon>Tracheophyta</taxon>
        <taxon>Spermatophyta</taxon>
        <taxon>Magnoliopsida</taxon>
        <taxon>eudicotyledons</taxon>
        <taxon>Gunneridae</taxon>
        <taxon>Pentapetalae</taxon>
        <taxon>asterids</taxon>
        <taxon>campanulids</taxon>
        <taxon>Aquifoliales</taxon>
        <taxon>Aquifoliaceae</taxon>
        <taxon>Ilex</taxon>
    </lineage>
</organism>
<gene>
    <name evidence="3" type="ORF">ILEXP_LOCUS11659</name>
</gene>